<sequence>MPGEPVAKGLAKDWEELKPVRDLLLNTGRLIQPDPSIGQISDTVECVAINAPVLELKNIRKALECSASAFGENVIKKEAWFIRKASVLIKKKISRRQYPRNRDFVHLMSLVAGSLDGAADDEAGQGKSDPDNSPADDDGANDDELHHGPCGLPDTLQVVLDSDVEMEEAPSEIVAPAEMPQDPQALANEGHEGSNDRPSSGKDEHEMVALPVPPFDMDEKSELVDGNESAPSKGTSHDQVDSTIEQALPAGDGDDPNNACAARLARGKSHLDILIPDSQFLFGEGDMVDGPGDAEEFIAEDKKLPYVESGGSKPIISDGDLASMERELSLLLQEEKALIFGSK</sequence>
<organism evidence="2 3">
    <name type="scientific">Durusdinium trenchii</name>
    <dbReference type="NCBI Taxonomy" id="1381693"/>
    <lineage>
        <taxon>Eukaryota</taxon>
        <taxon>Sar</taxon>
        <taxon>Alveolata</taxon>
        <taxon>Dinophyceae</taxon>
        <taxon>Suessiales</taxon>
        <taxon>Symbiodiniaceae</taxon>
        <taxon>Durusdinium</taxon>
    </lineage>
</organism>
<evidence type="ECO:0000313" key="3">
    <source>
        <dbReference type="Proteomes" id="UP001642484"/>
    </source>
</evidence>
<evidence type="ECO:0000313" key="2">
    <source>
        <dbReference type="EMBL" id="CAK9064126.1"/>
    </source>
</evidence>
<comment type="caution">
    <text evidence="2">The sequence shown here is derived from an EMBL/GenBank/DDBJ whole genome shotgun (WGS) entry which is preliminary data.</text>
</comment>
<protein>
    <submittedName>
        <fullName evidence="2">Uncharacterized protein</fullName>
    </submittedName>
</protein>
<accession>A0ABP0NKK3</accession>
<keyword evidence="3" id="KW-1185">Reference proteome</keyword>
<dbReference type="Proteomes" id="UP001642484">
    <property type="component" value="Unassembled WGS sequence"/>
</dbReference>
<gene>
    <name evidence="2" type="ORF">CCMP2556_LOCUS31496</name>
</gene>
<name>A0ABP0NKK3_9DINO</name>
<feature type="compositionally biased region" description="Basic and acidic residues" evidence="1">
    <location>
        <begin position="189"/>
        <end position="207"/>
    </location>
</feature>
<feature type="region of interest" description="Disordered" evidence="1">
    <location>
        <begin position="117"/>
        <end position="259"/>
    </location>
</feature>
<evidence type="ECO:0000256" key="1">
    <source>
        <dbReference type="SAM" id="MobiDB-lite"/>
    </source>
</evidence>
<proteinExistence type="predicted"/>
<dbReference type="EMBL" id="CAXAMN010021865">
    <property type="protein sequence ID" value="CAK9064126.1"/>
    <property type="molecule type" value="Genomic_DNA"/>
</dbReference>
<reference evidence="2 3" key="1">
    <citation type="submission" date="2024-02" db="EMBL/GenBank/DDBJ databases">
        <authorList>
            <person name="Chen Y."/>
            <person name="Shah S."/>
            <person name="Dougan E. K."/>
            <person name="Thang M."/>
            <person name="Chan C."/>
        </authorList>
    </citation>
    <scope>NUCLEOTIDE SEQUENCE [LARGE SCALE GENOMIC DNA]</scope>
</reference>